<evidence type="ECO:0000313" key="4">
    <source>
        <dbReference type="EMBL" id="OGL49855.1"/>
    </source>
</evidence>
<dbReference type="InterPro" id="IPR028098">
    <property type="entry name" value="Glyco_trans_4-like_N"/>
</dbReference>
<accession>A0A1F7S7R6</accession>
<dbReference type="AlphaFoldDB" id="A0A1F7S7R6"/>
<dbReference type="EMBL" id="MGDD01000010">
    <property type="protein sequence ID" value="OGL49855.1"/>
    <property type="molecule type" value="Genomic_DNA"/>
</dbReference>
<proteinExistence type="predicted"/>
<dbReference type="InterPro" id="IPR001296">
    <property type="entry name" value="Glyco_trans_1"/>
</dbReference>
<evidence type="ECO:0000259" key="3">
    <source>
        <dbReference type="Pfam" id="PF13439"/>
    </source>
</evidence>
<evidence type="ECO:0000313" key="5">
    <source>
        <dbReference type="Proteomes" id="UP000179266"/>
    </source>
</evidence>
<dbReference type="GO" id="GO:0009103">
    <property type="term" value="P:lipopolysaccharide biosynthetic process"/>
    <property type="evidence" value="ECO:0007669"/>
    <property type="project" value="TreeGrafter"/>
</dbReference>
<dbReference type="SUPFAM" id="SSF53756">
    <property type="entry name" value="UDP-Glycosyltransferase/glycogen phosphorylase"/>
    <property type="match status" value="1"/>
</dbReference>
<dbReference type="Pfam" id="PF00534">
    <property type="entry name" value="Glycos_transf_1"/>
    <property type="match status" value="1"/>
</dbReference>
<feature type="domain" description="Glycosyl transferase family 1" evidence="2">
    <location>
        <begin position="190"/>
        <end position="346"/>
    </location>
</feature>
<gene>
    <name evidence="4" type="ORF">A2161_03535</name>
</gene>
<keyword evidence="1" id="KW-0808">Transferase</keyword>
<dbReference type="Pfam" id="PF13439">
    <property type="entry name" value="Glyco_transf_4"/>
    <property type="match status" value="1"/>
</dbReference>
<dbReference type="CDD" id="cd03809">
    <property type="entry name" value="GT4_MtfB-like"/>
    <property type="match status" value="1"/>
</dbReference>
<organism evidence="4 5">
    <name type="scientific">Candidatus Schekmanbacteria bacterium RBG_13_48_7</name>
    <dbReference type="NCBI Taxonomy" id="1817878"/>
    <lineage>
        <taxon>Bacteria</taxon>
        <taxon>Candidatus Schekmaniibacteriota</taxon>
    </lineage>
</organism>
<evidence type="ECO:0008006" key="6">
    <source>
        <dbReference type="Google" id="ProtNLM"/>
    </source>
</evidence>
<sequence length="376" mass="43073">MKIAVNSLYYREPPTGISRYVYQLMNWLCRIDSKNEYLFFIAEKYSKKFAGLPISSINVSDRFSMLRMFREPWILGNLIKKHKIDLFHSPHFVLPATVSCLKVITFHDTAAFEFPEFFPLIKRSFWKWTVPCALQRTDHIIADSYAIQKKIQALFPRYIKPVSVVPLGIEPEIPEDKLPLYSGKFNFAAPYILFVGIISPRKNLLRLIRAYKQLIEQYNLPHHLVLAGGHGWWENVYYREVCRYIERHNLTGKVVLPGIISDQELRALYKNADMLIQPSVGEGFGMPVLEAMAAGLSVAAADDSSLPELIGGAGVLFDPYSETSMVQAMVELLQNKNLRDSLIQKGLNRAQQYTCENTARKTVEVYNSVLEESINR</sequence>
<dbReference type="PANTHER" id="PTHR46401">
    <property type="entry name" value="GLYCOSYLTRANSFERASE WBBK-RELATED"/>
    <property type="match status" value="1"/>
</dbReference>
<evidence type="ECO:0000256" key="1">
    <source>
        <dbReference type="ARBA" id="ARBA00022679"/>
    </source>
</evidence>
<dbReference type="Proteomes" id="UP000179266">
    <property type="component" value="Unassembled WGS sequence"/>
</dbReference>
<evidence type="ECO:0000259" key="2">
    <source>
        <dbReference type="Pfam" id="PF00534"/>
    </source>
</evidence>
<comment type="caution">
    <text evidence="4">The sequence shown here is derived from an EMBL/GenBank/DDBJ whole genome shotgun (WGS) entry which is preliminary data.</text>
</comment>
<dbReference type="PANTHER" id="PTHR46401:SF2">
    <property type="entry name" value="GLYCOSYLTRANSFERASE WBBK-RELATED"/>
    <property type="match status" value="1"/>
</dbReference>
<dbReference type="Gene3D" id="3.40.50.2000">
    <property type="entry name" value="Glycogen Phosphorylase B"/>
    <property type="match status" value="2"/>
</dbReference>
<dbReference type="GO" id="GO:0016757">
    <property type="term" value="F:glycosyltransferase activity"/>
    <property type="evidence" value="ECO:0007669"/>
    <property type="project" value="InterPro"/>
</dbReference>
<feature type="domain" description="Glycosyltransferase subfamily 4-like N-terminal" evidence="3">
    <location>
        <begin position="16"/>
        <end position="172"/>
    </location>
</feature>
<name>A0A1F7S7R6_9BACT</name>
<reference evidence="4 5" key="1">
    <citation type="journal article" date="2016" name="Nat. Commun.">
        <title>Thousands of microbial genomes shed light on interconnected biogeochemical processes in an aquifer system.</title>
        <authorList>
            <person name="Anantharaman K."/>
            <person name="Brown C.T."/>
            <person name="Hug L.A."/>
            <person name="Sharon I."/>
            <person name="Castelle C.J."/>
            <person name="Probst A.J."/>
            <person name="Thomas B.C."/>
            <person name="Singh A."/>
            <person name="Wilkins M.J."/>
            <person name="Karaoz U."/>
            <person name="Brodie E.L."/>
            <person name="Williams K.H."/>
            <person name="Hubbard S.S."/>
            <person name="Banfield J.F."/>
        </authorList>
    </citation>
    <scope>NUCLEOTIDE SEQUENCE [LARGE SCALE GENOMIC DNA]</scope>
</reference>
<protein>
    <recommendedName>
        <fullName evidence="6">Glycosyl transferase family 1 domain-containing protein</fullName>
    </recommendedName>
</protein>